<dbReference type="InterPro" id="IPR014937">
    <property type="entry name" value="DUF1810"/>
</dbReference>
<dbReference type="RefSeq" id="WP_172685194.1">
    <property type="nucleotide sequence ID" value="NZ_JX627581.1"/>
</dbReference>
<dbReference type="SUPFAM" id="SSF140736">
    <property type="entry name" value="Rv1873-like"/>
    <property type="match status" value="1"/>
</dbReference>
<protein>
    <submittedName>
        <fullName evidence="1">DUF1810 domain containing protein</fullName>
    </submittedName>
</protein>
<dbReference type="Pfam" id="PF08837">
    <property type="entry name" value="DUF1810"/>
    <property type="match status" value="1"/>
</dbReference>
<dbReference type="EMBL" id="JX627581">
    <property type="protein sequence ID" value="AGO88394.1"/>
    <property type="molecule type" value="Genomic_DNA"/>
</dbReference>
<dbReference type="Gene3D" id="1.25.40.380">
    <property type="entry name" value="Protein of unknown function DUF1810"/>
    <property type="match status" value="1"/>
</dbReference>
<dbReference type="AlphaFoldDB" id="A0A088B3C4"/>
<keyword evidence="1" id="KW-0614">Plasmid</keyword>
<reference evidence="1" key="1">
    <citation type="journal article" date="2014" name="PLoS ONE">
        <title>Genome Information of Methylobacterium oryzae, a Plant-Probiotic Methylotroph in the Phyllosphere.</title>
        <authorList>
            <person name="Kwak M.J."/>
            <person name="Jeong H."/>
            <person name="Madhaiyan M."/>
            <person name="Lee Y."/>
            <person name="Sa T.M."/>
            <person name="Oh T.K."/>
            <person name="Kim J.F."/>
        </authorList>
    </citation>
    <scope>NUCLEOTIDE SEQUENCE</scope>
    <source>
        <strain evidence="1">CBMB20</strain>
        <plasmid evidence="1">pMOC2</plasmid>
    </source>
</reference>
<accession>A0A088B3C4</accession>
<dbReference type="InterPro" id="IPR036287">
    <property type="entry name" value="Rv1873-like_sf"/>
</dbReference>
<evidence type="ECO:0000313" key="1">
    <source>
        <dbReference type="EMBL" id="AGO88394.1"/>
    </source>
</evidence>
<name>A0A088B3C4_9HYPH</name>
<proteinExistence type="predicted"/>
<organism evidence="1">
    <name type="scientific">Methylobacterium oryzae CBMB20</name>
    <dbReference type="NCBI Taxonomy" id="693986"/>
    <lineage>
        <taxon>Bacteria</taxon>
        <taxon>Pseudomonadati</taxon>
        <taxon>Pseudomonadota</taxon>
        <taxon>Alphaproteobacteria</taxon>
        <taxon>Hyphomicrobiales</taxon>
        <taxon>Methylobacteriaceae</taxon>
        <taxon>Methylobacterium</taxon>
    </lineage>
</organism>
<dbReference type="PIRSF" id="PIRSF008546">
    <property type="entry name" value="UCP008546"/>
    <property type="match status" value="1"/>
</dbReference>
<sequence length="142" mass="15940">MPDPFDLKRFADAQHGIYEQTLQELKAGHKRSHWMWFIFPQLAGLGSSVMGKRYAIWSLDEARAYLQHPVLGQRLQACTAAVSAVAGRTAHQVFGTPDDMKFRSSMTLFTQADPEQPAFRQAMERYCGGAQDPRTLALLALI</sequence>
<gene>
    <name evidence="1" type="ORF">MOC_2p0015</name>
</gene>
<geneLocation type="plasmid" evidence="1">
    <name>pMOC2</name>
</geneLocation>